<feature type="transmembrane region" description="Helical" evidence="1">
    <location>
        <begin position="21"/>
        <end position="38"/>
    </location>
</feature>
<dbReference type="AlphaFoldDB" id="A0A285NMV1"/>
<accession>A0A285NMV1</accession>
<keyword evidence="1" id="KW-0472">Membrane</keyword>
<dbReference type="EMBL" id="OBEL01000001">
    <property type="protein sequence ID" value="SNZ08961.1"/>
    <property type="molecule type" value="Genomic_DNA"/>
</dbReference>
<organism evidence="2 3">
    <name type="scientific">Cohaesibacter gelatinilyticus</name>
    <dbReference type="NCBI Taxonomy" id="372072"/>
    <lineage>
        <taxon>Bacteria</taxon>
        <taxon>Pseudomonadati</taxon>
        <taxon>Pseudomonadota</taxon>
        <taxon>Alphaproteobacteria</taxon>
        <taxon>Hyphomicrobiales</taxon>
        <taxon>Cohaesibacteraceae</taxon>
    </lineage>
</organism>
<evidence type="ECO:0000256" key="1">
    <source>
        <dbReference type="SAM" id="Phobius"/>
    </source>
</evidence>
<dbReference type="RefSeq" id="WP_097152994.1">
    <property type="nucleotide sequence ID" value="NZ_OBEL01000001.1"/>
</dbReference>
<evidence type="ECO:0000313" key="3">
    <source>
        <dbReference type="Proteomes" id="UP000219439"/>
    </source>
</evidence>
<proteinExistence type="predicted"/>
<gene>
    <name evidence="2" type="ORF">SAMN06265368_1885</name>
</gene>
<protein>
    <submittedName>
        <fullName evidence="2">Uncharacterized protein</fullName>
    </submittedName>
</protein>
<name>A0A285NMV1_9HYPH</name>
<reference evidence="2 3" key="1">
    <citation type="submission" date="2017-09" db="EMBL/GenBank/DDBJ databases">
        <authorList>
            <person name="Ehlers B."/>
            <person name="Leendertz F.H."/>
        </authorList>
    </citation>
    <scope>NUCLEOTIDE SEQUENCE [LARGE SCALE GENOMIC DNA]</scope>
    <source>
        <strain evidence="2 3">DSM 18289</strain>
    </source>
</reference>
<evidence type="ECO:0000313" key="2">
    <source>
        <dbReference type="EMBL" id="SNZ08961.1"/>
    </source>
</evidence>
<dbReference type="Proteomes" id="UP000219439">
    <property type="component" value="Unassembled WGS sequence"/>
</dbReference>
<sequence>MQIFSLSLSRMTKLFSLKQGITIATAIFGTMIISLVHVSSAQALSFAPGTEFLPYKNQRACLRNGGNFLRWNGETYCTRAKKRPVPRPKISSYRSCVKAGGKIVKARPRICLWKGRYFPQNVAKPKRDSKPIIIRNFRECASYGGRVKKSKPPRCIILGRTYHKQGKYRIQPIKTY</sequence>
<keyword evidence="1" id="KW-1133">Transmembrane helix</keyword>
<keyword evidence="1" id="KW-0812">Transmembrane</keyword>
<keyword evidence="3" id="KW-1185">Reference proteome</keyword>